<dbReference type="EMBL" id="JAOQAZ010000004">
    <property type="protein sequence ID" value="KAJ4267739.1"/>
    <property type="molecule type" value="Genomic_DNA"/>
</dbReference>
<dbReference type="OrthoDB" id="3509362at2759"/>
<dbReference type="PANTHER" id="PTHR45033">
    <property type="match status" value="1"/>
</dbReference>
<dbReference type="PANTHER" id="PTHR45033:SF2">
    <property type="entry name" value="ZINC-TYPE ALCOHOL DEHYDROGENASE-LIKE PROTEIN C1773.06C"/>
    <property type="match status" value="1"/>
</dbReference>
<comment type="caution">
    <text evidence="2">The sequence shown here is derived from an EMBL/GenBank/DDBJ whole genome shotgun (WGS) entry which is preliminary data.</text>
</comment>
<accession>A0A9W8VM28</accession>
<dbReference type="AlphaFoldDB" id="A0A9W8VM28"/>
<dbReference type="InterPro" id="IPR011032">
    <property type="entry name" value="GroES-like_sf"/>
</dbReference>
<dbReference type="Gene3D" id="3.40.50.720">
    <property type="entry name" value="NAD(P)-binding Rossmann-like Domain"/>
    <property type="match status" value="1"/>
</dbReference>
<evidence type="ECO:0000313" key="3">
    <source>
        <dbReference type="Proteomes" id="UP001152049"/>
    </source>
</evidence>
<feature type="region of interest" description="Disordered" evidence="1">
    <location>
        <begin position="1"/>
        <end position="24"/>
    </location>
</feature>
<name>A0A9W8VM28_9HYPO</name>
<organism evidence="2 3">
    <name type="scientific">Fusarium torreyae</name>
    <dbReference type="NCBI Taxonomy" id="1237075"/>
    <lineage>
        <taxon>Eukaryota</taxon>
        <taxon>Fungi</taxon>
        <taxon>Dikarya</taxon>
        <taxon>Ascomycota</taxon>
        <taxon>Pezizomycotina</taxon>
        <taxon>Sordariomycetes</taxon>
        <taxon>Hypocreomycetidae</taxon>
        <taxon>Hypocreales</taxon>
        <taxon>Nectriaceae</taxon>
        <taxon>Fusarium</taxon>
    </lineage>
</organism>
<proteinExistence type="predicted"/>
<reference evidence="2" key="1">
    <citation type="submission" date="2022-09" db="EMBL/GenBank/DDBJ databases">
        <title>Fusarium specimens isolated from Avocado Roots.</title>
        <authorList>
            <person name="Stajich J."/>
            <person name="Roper C."/>
            <person name="Heimlech-Rivalta G."/>
        </authorList>
    </citation>
    <scope>NUCLEOTIDE SEQUENCE</scope>
    <source>
        <strain evidence="2">CF00136</strain>
    </source>
</reference>
<dbReference type="InterPro" id="IPR052711">
    <property type="entry name" value="Zinc_ADH-like"/>
</dbReference>
<evidence type="ECO:0000313" key="2">
    <source>
        <dbReference type="EMBL" id="KAJ4267739.1"/>
    </source>
</evidence>
<dbReference type="Proteomes" id="UP001152049">
    <property type="component" value="Unassembled WGS sequence"/>
</dbReference>
<gene>
    <name evidence="2" type="ORF">NW762_003854</name>
</gene>
<protein>
    <submittedName>
        <fullName evidence="2">Uncharacterized protein</fullName>
    </submittedName>
</protein>
<evidence type="ECO:0000256" key="1">
    <source>
        <dbReference type="SAM" id="MobiDB-lite"/>
    </source>
</evidence>
<dbReference type="SUPFAM" id="SSF50129">
    <property type="entry name" value="GroES-like"/>
    <property type="match status" value="1"/>
</dbReference>
<keyword evidence="3" id="KW-1185">Reference proteome</keyword>
<dbReference type="Gene3D" id="3.90.180.10">
    <property type="entry name" value="Medium-chain alcohol dehydrogenases, catalytic domain"/>
    <property type="match status" value="1"/>
</dbReference>
<sequence>MSESNMGGTPFSIQKGVVPGSDGAKVREFRTGDRMLTTLMRDHVAGPLAKDAILSYLGAMEDGVLTNCSVYPQHGLVKIVDHLRMLEASTLSCAGLTAWTSLYGGHDLRPDDVVVTQGTGGVSLLALQVSSITPGQYTKDIEFCLTSC</sequence>